<feature type="non-terminal residue" evidence="1">
    <location>
        <position position="1"/>
    </location>
</feature>
<evidence type="ECO:0000313" key="1">
    <source>
        <dbReference type="EMBL" id="KAG5414585.1"/>
    </source>
</evidence>
<dbReference type="EMBL" id="JADBGQ010000001">
    <property type="protein sequence ID" value="KAG5414585.1"/>
    <property type="molecule type" value="Genomic_DNA"/>
</dbReference>
<reference evidence="1 2" key="1">
    <citation type="submission" date="2021-03" db="EMBL/GenBank/DDBJ databases">
        <authorList>
            <person name="King G.J."/>
            <person name="Bancroft I."/>
            <person name="Baten A."/>
            <person name="Bloomfield J."/>
            <person name="Borpatragohain P."/>
            <person name="He Z."/>
            <person name="Irish N."/>
            <person name="Irwin J."/>
            <person name="Liu K."/>
            <person name="Mauleon R.P."/>
            <person name="Moore J."/>
            <person name="Morris R."/>
            <person name="Ostergaard L."/>
            <person name="Wang B."/>
            <person name="Wells R."/>
        </authorList>
    </citation>
    <scope>NUCLEOTIDE SEQUENCE [LARGE SCALE GENOMIC DNA]</scope>
    <source>
        <strain evidence="1">R-o-18</strain>
        <tissue evidence="1">Leaf</tissue>
    </source>
</reference>
<organism evidence="1 2">
    <name type="scientific">Brassica rapa subsp. trilocularis</name>
    <dbReference type="NCBI Taxonomy" id="1813537"/>
    <lineage>
        <taxon>Eukaryota</taxon>
        <taxon>Viridiplantae</taxon>
        <taxon>Streptophyta</taxon>
        <taxon>Embryophyta</taxon>
        <taxon>Tracheophyta</taxon>
        <taxon>Spermatophyta</taxon>
        <taxon>Magnoliopsida</taxon>
        <taxon>eudicotyledons</taxon>
        <taxon>Gunneridae</taxon>
        <taxon>Pentapetalae</taxon>
        <taxon>rosids</taxon>
        <taxon>malvids</taxon>
        <taxon>Brassicales</taxon>
        <taxon>Brassicaceae</taxon>
        <taxon>Brassiceae</taxon>
        <taxon>Brassica</taxon>
    </lineage>
</organism>
<gene>
    <name evidence="1" type="primary">A01p030400.1_BraROA</name>
    <name evidence="1" type="ORF">IGI04_002152</name>
</gene>
<proteinExistence type="predicted"/>
<comment type="caution">
    <text evidence="1">The sequence shown here is derived from an EMBL/GenBank/DDBJ whole genome shotgun (WGS) entry which is preliminary data.</text>
</comment>
<dbReference type="Proteomes" id="UP000823674">
    <property type="component" value="Chromosome A01"/>
</dbReference>
<keyword evidence="2" id="KW-1185">Reference proteome</keyword>
<sequence length="73" mass="8145">ALPWGYRSHDTRILKQVSGYAGSLTKIGQASMNQALMVVATKSCSHLFDLYPRIHVNRTLMIAATKFRSNAFC</sequence>
<name>A0ABQ7NUQ0_BRACM</name>
<evidence type="ECO:0000313" key="2">
    <source>
        <dbReference type="Proteomes" id="UP000823674"/>
    </source>
</evidence>
<accession>A0ABQ7NUQ0</accession>
<protein>
    <submittedName>
        <fullName evidence="1">Uncharacterized protein</fullName>
    </submittedName>
</protein>